<sequence>HAQARNVIERIFGVIKHRWRILVLPAQFNMSIQARIPAALAALHNFIMDNDTDNFIPELQADQDAMDPNPGAHVEADDIPFAHPQGNLAQGFVTEEEYQEALKRRDDIAQAIWEQYQ</sequence>
<feature type="non-terminal residue" evidence="1">
    <location>
        <position position="1"/>
    </location>
</feature>
<dbReference type="AlphaFoldDB" id="A0A4S8L9S5"/>
<feature type="non-terminal residue" evidence="1">
    <location>
        <position position="117"/>
    </location>
</feature>
<dbReference type="EMBL" id="ML179552">
    <property type="protein sequence ID" value="THU85350.1"/>
    <property type="molecule type" value="Genomic_DNA"/>
</dbReference>
<gene>
    <name evidence="1" type="ORF">K435DRAFT_557230</name>
</gene>
<accession>A0A4S8L9S5</accession>
<dbReference type="Proteomes" id="UP000297245">
    <property type="component" value="Unassembled WGS sequence"/>
</dbReference>
<evidence type="ECO:0000313" key="1">
    <source>
        <dbReference type="EMBL" id="THU85350.1"/>
    </source>
</evidence>
<dbReference type="OrthoDB" id="1681765at2759"/>
<organism evidence="1 2">
    <name type="scientific">Dendrothele bispora (strain CBS 962.96)</name>
    <dbReference type="NCBI Taxonomy" id="1314807"/>
    <lineage>
        <taxon>Eukaryota</taxon>
        <taxon>Fungi</taxon>
        <taxon>Dikarya</taxon>
        <taxon>Basidiomycota</taxon>
        <taxon>Agaricomycotina</taxon>
        <taxon>Agaricomycetes</taxon>
        <taxon>Agaricomycetidae</taxon>
        <taxon>Agaricales</taxon>
        <taxon>Agaricales incertae sedis</taxon>
        <taxon>Dendrothele</taxon>
    </lineage>
</organism>
<proteinExistence type="predicted"/>
<protein>
    <recommendedName>
        <fullName evidence="3">DDE Tnp4 domain-containing protein</fullName>
    </recommendedName>
</protein>
<name>A0A4S8L9S5_DENBC</name>
<reference evidence="1 2" key="1">
    <citation type="journal article" date="2019" name="Nat. Ecol. Evol.">
        <title>Megaphylogeny resolves global patterns of mushroom evolution.</title>
        <authorList>
            <person name="Varga T."/>
            <person name="Krizsan K."/>
            <person name="Foldi C."/>
            <person name="Dima B."/>
            <person name="Sanchez-Garcia M."/>
            <person name="Sanchez-Ramirez S."/>
            <person name="Szollosi G.J."/>
            <person name="Szarkandi J.G."/>
            <person name="Papp V."/>
            <person name="Albert L."/>
            <person name="Andreopoulos W."/>
            <person name="Angelini C."/>
            <person name="Antonin V."/>
            <person name="Barry K.W."/>
            <person name="Bougher N.L."/>
            <person name="Buchanan P."/>
            <person name="Buyck B."/>
            <person name="Bense V."/>
            <person name="Catcheside P."/>
            <person name="Chovatia M."/>
            <person name="Cooper J."/>
            <person name="Damon W."/>
            <person name="Desjardin D."/>
            <person name="Finy P."/>
            <person name="Geml J."/>
            <person name="Haridas S."/>
            <person name="Hughes K."/>
            <person name="Justo A."/>
            <person name="Karasinski D."/>
            <person name="Kautmanova I."/>
            <person name="Kiss B."/>
            <person name="Kocsube S."/>
            <person name="Kotiranta H."/>
            <person name="LaButti K.M."/>
            <person name="Lechner B.E."/>
            <person name="Liimatainen K."/>
            <person name="Lipzen A."/>
            <person name="Lukacs Z."/>
            <person name="Mihaltcheva S."/>
            <person name="Morgado L.N."/>
            <person name="Niskanen T."/>
            <person name="Noordeloos M.E."/>
            <person name="Ohm R.A."/>
            <person name="Ortiz-Santana B."/>
            <person name="Ovrebo C."/>
            <person name="Racz N."/>
            <person name="Riley R."/>
            <person name="Savchenko A."/>
            <person name="Shiryaev A."/>
            <person name="Soop K."/>
            <person name="Spirin V."/>
            <person name="Szebenyi C."/>
            <person name="Tomsovsky M."/>
            <person name="Tulloss R.E."/>
            <person name="Uehling J."/>
            <person name="Grigoriev I.V."/>
            <person name="Vagvolgyi C."/>
            <person name="Papp T."/>
            <person name="Martin F.M."/>
            <person name="Miettinen O."/>
            <person name="Hibbett D.S."/>
            <person name="Nagy L.G."/>
        </authorList>
    </citation>
    <scope>NUCLEOTIDE SEQUENCE [LARGE SCALE GENOMIC DNA]</scope>
    <source>
        <strain evidence="1 2">CBS 962.96</strain>
    </source>
</reference>
<evidence type="ECO:0008006" key="3">
    <source>
        <dbReference type="Google" id="ProtNLM"/>
    </source>
</evidence>
<keyword evidence="2" id="KW-1185">Reference proteome</keyword>
<evidence type="ECO:0000313" key="2">
    <source>
        <dbReference type="Proteomes" id="UP000297245"/>
    </source>
</evidence>